<evidence type="ECO:0000313" key="1">
    <source>
        <dbReference type="EMBL" id="GAI95171.1"/>
    </source>
</evidence>
<feature type="non-terminal residue" evidence="1">
    <location>
        <position position="68"/>
    </location>
</feature>
<protein>
    <recommendedName>
        <fullName evidence="2">Aminotransferase class I/classII domain-containing protein</fullName>
    </recommendedName>
</protein>
<comment type="caution">
    <text evidence="1">The sequence shown here is derived from an EMBL/GenBank/DDBJ whole genome shotgun (WGS) entry which is preliminary data.</text>
</comment>
<sequence length="68" mass="8012">MEKNKKFYRDSIKGLKPYDPHEVPYKVKLNANENPYGLPDKIVEEILRKAKNLEYSRYPNANSVKLSE</sequence>
<evidence type="ECO:0008006" key="2">
    <source>
        <dbReference type="Google" id="ProtNLM"/>
    </source>
</evidence>
<gene>
    <name evidence="1" type="ORF">S12H4_33028</name>
</gene>
<accession>X1TUW4</accession>
<organism evidence="1">
    <name type="scientific">marine sediment metagenome</name>
    <dbReference type="NCBI Taxonomy" id="412755"/>
    <lineage>
        <taxon>unclassified sequences</taxon>
        <taxon>metagenomes</taxon>
        <taxon>ecological metagenomes</taxon>
    </lineage>
</organism>
<dbReference type="InterPro" id="IPR015421">
    <property type="entry name" value="PyrdxlP-dep_Trfase_major"/>
</dbReference>
<dbReference type="Gene3D" id="3.90.1150.10">
    <property type="entry name" value="Aspartate Aminotransferase, domain 1"/>
    <property type="match status" value="1"/>
</dbReference>
<reference evidence="1" key="1">
    <citation type="journal article" date="2014" name="Front. Microbiol.">
        <title>High frequency of phylogenetically diverse reductive dehalogenase-homologous genes in deep subseafloor sedimentary metagenomes.</title>
        <authorList>
            <person name="Kawai M."/>
            <person name="Futagami T."/>
            <person name="Toyoda A."/>
            <person name="Takaki Y."/>
            <person name="Nishi S."/>
            <person name="Hori S."/>
            <person name="Arai W."/>
            <person name="Tsubouchi T."/>
            <person name="Morono Y."/>
            <person name="Uchiyama I."/>
            <person name="Ito T."/>
            <person name="Fujiyama A."/>
            <person name="Inagaki F."/>
            <person name="Takami H."/>
        </authorList>
    </citation>
    <scope>NUCLEOTIDE SEQUENCE</scope>
    <source>
        <strain evidence="1">Expedition CK06-06</strain>
    </source>
</reference>
<dbReference type="InterPro" id="IPR015422">
    <property type="entry name" value="PyrdxlP-dep_Trfase_small"/>
</dbReference>
<dbReference type="EMBL" id="BARW01019425">
    <property type="protein sequence ID" value="GAI95171.1"/>
    <property type="molecule type" value="Genomic_DNA"/>
</dbReference>
<name>X1TUW4_9ZZZZ</name>
<dbReference type="Gene3D" id="3.40.640.10">
    <property type="entry name" value="Type I PLP-dependent aspartate aminotransferase-like (Major domain)"/>
    <property type="match status" value="1"/>
</dbReference>
<dbReference type="AlphaFoldDB" id="X1TUW4"/>
<proteinExistence type="predicted"/>